<dbReference type="AlphaFoldDB" id="A0A1Z4JCC5"/>
<feature type="transmembrane region" description="Helical" evidence="1">
    <location>
        <begin position="12"/>
        <end position="35"/>
    </location>
</feature>
<proteinExistence type="predicted"/>
<keyword evidence="1" id="KW-1133">Transmembrane helix</keyword>
<dbReference type="EMBL" id="AP018203">
    <property type="protein sequence ID" value="BAY54360.1"/>
    <property type="molecule type" value="Genomic_DNA"/>
</dbReference>
<evidence type="ECO:0000313" key="3">
    <source>
        <dbReference type="Proteomes" id="UP000217895"/>
    </source>
</evidence>
<keyword evidence="1" id="KW-0812">Transmembrane</keyword>
<keyword evidence="3" id="KW-1185">Reference proteome</keyword>
<reference evidence="2 3" key="1">
    <citation type="submission" date="2017-06" db="EMBL/GenBank/DDBJ databases">
        <title>Genome sequencing of cyanobaciteial culture collection at National Institute for Environmental Studies (NIES).</title>
        <authorList>
            <person name="Hirose Y."/>
            <person name="Shimura Y."/>
            <person name="Fujisawa T."/>
            <person name="Nakamura Y."/>
            <person name="Kawachi M."/>
        </authorList>
    </citation>
    <scope>NUCLEOTIDE SEQUENCE [LARGE SCALE GENOMIC DNA]</scope>
    <source>
        <strain evidence="2 3">NIES-2135</strain>
    </source>
</reference>
<gene>
    <name evidence="2" type="ORF">NIES2135_11770</name>
</gene>
<organism evidence="2 3">
    <name type="scientific">Leptolyngbya boryana NIES-2135</name>
    <dbReference type="NCBI Taxonomy" id="1973484"/>
    <lineage>
        <taxon>Bacteria</taxon>
        <taxon>Bacillati</taxon>
        <taxon>Cyanobacteriota</taxon>
        <taxon>Cyanophyceae</taxon>
        <taxon>Leptolyngbyales</taxon>
        <taxon>Leptolyngbyaceae</taxon>
        <taxon>Leptolyngbya group</taxon>
        <taxon>Leptolyngbya</taxon>
    </lineage>
</organism>
<accession>A0A1Z4JCC5</accession>
<keyword evidence="1" id="KW-0472">Membrane</keyword>
<evidence type="ECO:0000313" key="2">
    <source>
        <dbReference type="EMBL" id="BAY54360.1"/>
    </source>
</evidence>
<feature type="transmembrane region" description="Helical" evidence="1">
    <location>
        <begin position="115"/>
        <end position="134"/>
    </location>
</feature>
<feature type="transmembrane region" description="Helical" evidence="1">
    <location>
        <begin position="55"/>
        <end position="74"/>
    </location>
</feature>
<feature type="transmembrane region" description="Helical" evidence="1">
    <location>
        <begin position="83"/>
        <end position="103"/>
    </location>
</feature>
<protein>
    <recommendedName>
        <fullName evidence="4">Peptide chain release factor 1</fullName>
    </recommendedName>
</protein>
<sequence length="141" mass="15958">MFDPLRPLKYLPWIELLQVALVTIGFTVLLDWAFFQAASTPALRPIAARVLQSPLGFLLELAAAVGIGALAVAIMERWFRRRILITNSVLWALVPCLALWLWLRSFLPDSIFPQLLTPVLGMNAVICIILGVFWKGKPYWR</sequence>
<evidence type="ECO:0008006" key="4">
    <source>
        <dbReference type="Google" id="ProtNLM"/>
    </source>
</evidence>
<dbReference type="Proteomes" id="UP000217895">
    <property type="component" value="Chromosome"/>
</dbReference>
<name>A0A1Z4JCC5_LEPBY</name>
<evidence type="ECO:0000256" key="1">
    <source>
        <dbReference type="SAM" id="Phobius"/>
    </source>
</evidence>